<protein>
    <submittedName>
        <fullName evidence="2">Uncharacterized protein</fullName>
    </submittedName>
</protein>
<evidence type="ECO:0000313" key="2">
    <source>
        <dbReference type="EMBL" id="KCV68383.1"/>
    </source>
</evidence>
<organism evidence="2">
    <name type="scientific">Fonticula alba</name>
    <name type="common">Slime mold</name>
    <dbReference type="NCBI Taxonomy" id="691883"/>
    <lineage>
        <taxon>Eukaryota</taxon>
        <taxon>Rotosphaerida</taxon>
        <taxon>Fonticulaceae</taxon>
        <taxon>Fonticula</taxon>
    </lineage>
</organism>
<evidence type="ECO:0000313" key="3">
    <source>
        <dbReference type="Proteomes" id="UP000030693"/>
    </source>
</evidence>
<feature type="region of interest" description="Disordered" evidence="1">
    <location>
        <begin position="89"/>
        <end position="108"/>
    </location>
</feature>
<dbReference type="RefSeq" id="XP_009497437.1">
    <property type="nucleotide sequence ID" value="XM_009499162.1"/>
</dbReference>
<feature type="region of interest" description="Disordered" evidence="1">
    <location>
        <begin position="1"/>
        <end position="50"/>
    </location>
</feature>
<accession>A0A058Z381</accession>
<evidence type="ECO:0000256" key="1">
    <source>
        <dbReference type="SAM" id="MobiDB-lite"/>
    </source>
</evidence>
<dbReference type="EMBL" id="KB932209">
    <property type="protein sequence ID" value="KCV68383.1"/>
    <property type="molecule type" value="Genomic_DNA"/>
</dbReference>
<reference evidence="2" key="1">
    <citation type="submission" date="2013-04" db="EMBL/GenBank/DDBJ databases">
        <title>The Genome Sequence of Fonticula alba ATCC 38817.</title>
        <authorList>
            <consortium name="The Broad Institute Genomics Platform"/>
            <person name="Russ C."/>
            <person name="Cuomo C."/>
            <person name="Burger G."/>
            <person name="Gray M.W."/>
            <person name="Holland P.W.H."/>
            <person name="King N."/>
            <person name="Lang F.B.F."/>
            <person name="Roger A.J."/>
            <person name="Ruiz-Trillo I."/>
            <person name="Brown M."/>
            <person name="Walker B."/>
            <person name="Young S."/>
            <person name="Zeng Q."/>
            <person name="Gargeya S."/>
            <person name="Fitzgerald M."/>
            <person name="Haas B."/>
            <person name="Abouelleil A."/>
            <person name="Allen A.W."/>
            <person name="Alvarado L."/>
            <person name="Arachchi H.M."/>
            <person name="Berlin A.M."/>
            <person name="Chapman S.B."/>
            <person name="Gainer-Dewar J."/>
            <person name="Goldberg J."/>
            <person name="Griggs A."/>
            <person name="Gujja S."/>
            <person name="Hansen M."/>
            <person name="Howarth C."/>
            <person name="Imamovic A."/>
            <person name="Ireland A."/>
            <person name="Larimer J."/>
            <person name="McCowan C."/>
            <person name="Murphy C."/>
            <person name="Pearson M."/>
            <person name="Poon T.W."/>
            <person name="Priest M."/>
            <person name="Roberts A."/>
            <person name="Saif S."/>
            <person name="Shea T."/>
            <person name="Sisk P."/>
            <person name="Sykes S."/>
            <person name="Wortman J."/>
            <person name="Nusbaum C."/>
            <person name="Birren B."/>
        </authorList>
    </citation>
    <scope>NUCLEOTIDE SEQUENCE [LARGE SCALE GENOMIC DNA]</scope>
    <source>
        <strain evidence="2">ATCC 38817</strain>
    </source>
</reference>
<name>A0A058Z381_FONAL</name>
<keyword evidence="3" id="KW-1185">Reference proteome</keyword>
<dbReference type="GeneID" id="20530025"/>
<gene>
    <name evidence="2" type="ORF">H696_05300</name>
</gene>
<proteinExistence type="predicted"/>
<dbReference type="AlphaFoldDB" id="A0A058Z381"/>
<sequence length="108" mass="11613">MTFPETLIAPTRGDPRPGEPGRLGNPAAAQPEPVHSPSHTHTRTHTHAAGPVRLMSTHRLWGSECPPSSPWPGHIWDYETLRKSHHLLLPPPSGISAAPRAPSPPPSS</sequence>
<dbReference type="Proteomes" id="UP000030693">
    <property type="component" value="Unassembled WGS sequence"/>
</dbReference>